<keyword evidence="2" id="KW-0964">Secreted</keyword>
<evidence type="ECO:0000256" key="1">
    <source>
        <dbReference type="ARBA" id="ARBA00004613"/>
    </source>
</evidence>
<proteinExistence type="evidence at transcript level"/>
<reference evidence="6" key="1">
    <citation type="journal article" date="2019" name="Mar. Drugs">
        <title>Functional Characterization of OXYL, A SghC1qDC LacNAc-specific Lectin from The Crinoid Feather Star Anneissia Japonica.</title>
        <authorList>
            <person name="Hasan I."/>
            <person name="Gerdol M."/>
            <person name="Fujii Y."/>
            <person name="Ozeki Y."/>
        </authorList>
    </citation>
    <scope>NUCLEOTIDE SEQUENCE</scope>
</reference>
<feature type="signal peptide" evidence="4">
    <location>
        <begin position="1"/>
        <end position="18"/>
    </location>
</feature>
<feature type="domain" description="C1q" evidence="5">
    <location>
        <begin position="19"/>
        <end position="159"/>
    </location>
</feature>
<evidence type="ECO:0000256" key="4">
    <source>
        <dbReference type="SAM" id="SignalP"/>
    </source>
</evidence>
<feature type="chain" id="PRO_5019838582" evidence="4">
    <location>
        <begin position="19"/>
        <end position="159"/>
    </location>
</feature>
<dbReference type="Gene3D" id="2.60.120.40">
    <property type="match status" value="1"/>
</dbReference>
<dbReference type="AlphaFoldDB" id="A0A482DHP7"/>
<dbReference type="EMBL" id="MK434202">
    <property type="protein sequence ID" value="QBM06428.1"/>
    <property type="molecule type" value="mRNA"/>
</dbReference>
<comment type="subcellular location">
    <subcellularLocation>
        <location evidence="1">Secreted</location>
    </subcellularLocation>
</comment>
<dbReference type="PROSITE" id="PS50871">
    <property type="entry name" value="C1Q"/>
    <property type="match status" value="1"/>
</dbReference>
<evidence type="ECO:0000256" key="3">
    <source>
        <dbReference type="ARBA" id="ARBA00022729"/>
    </source>
</evidence>
<dbReference type="InterPro" id="IPR050822">
    <property type="entry name" value="Cerebellin_Synaptic_Org"/>
</dbReference>
<sequence length="159" mass="16905">MALFTGALLAAVIIVVAGDCKPRSAFTAKMTSSMEGEPEKDLPIVFDSALTNVGNDYNPTDGKFTTRIAGTYVFSLTLMSKLSSDSTAYGCLLLNGEEQVCVWSNGINGHEMSSNTITVKLKSGDVVDNILKAGTRFALHNAGQAGYCSFTGFLLYPEV</sequence>
<organism evidence="6">
    <name type="scientific">Anneissia japonica</name>
    <dbReference type="NCBI Taxonomy" id="1529436"/>
    <lineage>
        <taxon>Eukaryota</taxon>
        <taxon>Metazoa</taxon>
        <taxon>Echinodermata</taxon>
        <taxon>Pelmatozoa</taxon>
        <taxon>Crinoidea</taxon>
        <taxon>Articulata</taxon>
        <taxon>Comatulida</taxon>
        <taxon>Comatulidae</taxon>
        <taxon>Comatulinae</taxon>
        <taxon>Anneissia</taxon>
    </lineage>
</organism>
<evidence type="ECO:0000259" key="5">
    <source>
        <dbReference type="PROSITE" id="PS50871"/>
    </source>
</evidence>
<dbReference type="InterPro" id="IPR001073">
    <property type="entry name" value="C1q_dom"/>
</dbReference>
<evidence type="ECO:0000256" key="2">
    <source>
        <dbReference type="ARBA" id="ARBA00022525"/>
    </source>
</evidence>
<dbReference type="PRINTS" id="PR00007">
    <property type="entry name" value="COMPLEMNTC1Q"/>
</dbReference>
<dbReference type="SMR" id="A0A482DHP7"/>
<dbReference type="OrthoDB" id="10070467at2759"/>
<dbReference type="Pfam" id="PF00386">
    <property type="entry name" value="C1q"/>
    <property type="match status" value="1"/>
</dbReference>
<keyword evidence="3 4" id="KW-0732">Signal</keyword>
<dbReference type="SMART" id="SM00110">
    <property type="entry name" value="C1Q"/>
    <property type="match status" value="1"/>
</dbReference>
<dbReference type="SUPFAM" id="SSF49842">
    <property type="entry name" value="TNF-like"/>
    <property type="match status" value="1"/>
</dbReference>
<evidence type="ECO:0000313" key="6">
    <source>
        <dbReference type="EMBL" id="QBM06428.1"/>
    </source>
</evidence>
<dbReference type="PANTHER" id="PTHR22923">
    <property type="entry name" value="CEREBELLIN-RELATED"/>
    <property type="match status" value="1"/>
</dbReference>
<name>A0A482DHP7_9ECHI</name>
<accession>A0A482DHP7</accession>
<dbReference type="InterPro" id="IPR008983">
    <property type="entry name" value="Tumour_necrosis_fac-like_dom"/>
</dbReference>
<protein>
    <submittedName>
        <fullName evidence="6">OxyL</fullName>
    </submittedName>
</protein>
<dbReference type="PANTHER" id="PTHR22923:SF116">
    <property type="entry name" value="C1Q DOMAIN-CONTAINING PROTEIN"/>
    <property type="match status" value="1"/>
</dbReference>
<dbReference type="GO" id="GO:0005576">
    <property type="term" value="C:extracellular region"/>
    <property type="evidence" value="ECO:0007669"/>
    <property type="project" value="UniProtKB-SubCell"/>
</dbReference>